<dbReference type="RefSeq" id="WP_189061277.1">
    <property type="nucleotide sequence ID" value="NZ_BMMK01000038.1"/>
</dbReference>
<accession>A0A8J3CJJ0</accession>
<keyword evidence="2" id="KW-1185">Reference proteome</keyword>
<evidence type="ECO:0000313" key="1">
    <source>
        <dbReference type="EMBL" id="GGM76853.1"/>
    </source>
</evidence>
<dbReference type="AlphaFoldDB" id="A0A8J3CJJ0"/>
<protein>
    <submittedName>
        <fullName evidence="1">Uncharacterized protein</fullName>
    </submittedName>
</protein>
<reference evidence="1" key="1">
    <citation type="journal article" date="2014" name="Int. J. Syst. Evol. Microbiol.">
        <title>Complete genome sequence of Corynebacterium casei LMG S-19264T (=DSM 44701T), isolated from a smear-ripened cheese.</title>
        <authorList>
            <consortium name="US DOE Joint Genome Institute (JGI-PGF)"/>
            <person name="Walter F."/>
            <person name="Albersmeier A."/>
            <person name="Kalinowski J."/>
            <person name="Ruckert C."/>
        </authorList>
    </citation>
    <scope>NUCLEOTIDE SEQUENCE</scope>
    <source>
        <strain evidence="1">CGMCC 4.5737</strain>
    </source>
</reference>
<evidence type="ECO:0000313" key="2">
    <source>
        <dbReference type="Proteomes" id="UP000637578"/>
    </source>
</evidence>
<organism evidence="1 2">
    <name type="scientific">Longimycelium tulufanense</name>
    <dbReference type="NCBI Taxonomy" id="907463"/>
    <lineage>
        <taxon>Bacteria</taxon>
        <taxon>Bacillati</taxon>
        <taxon>Actinomycetota</taxon>
        <taxon>Actinomycetes</taxon>
        <taxon>Pseudonocardiales</taxon>
        <taxon>Pseudonocardiaceae</taxon>
        <taxon>Longimycelium</taxon>
    </lineage>
</organism>
<dbReference type="EMBL" id="BMMK01000038">
    <property type="protein sequence ID" value="GGM76853.1"/>
    <property type="molecule type" value="Genomic_DNA"/>
</dbReference>
<reference evidence="1" key="2">
    <citation type="submission" date="2020-09" db="EMBL/GenBank/DDBJ databases">
        <authorList>
            <person name="Sun Q."/>
            <person name="Zhou Y."/>
        </authorList>
    </citation>
    <scope>NUCLEOTIDE SEQUENCE</scope>
    <source>
        <strain evidence="1">CGMCC 4.5737</strain>
    </source>
</reference>
<dbReference type="Proteomes" id="UP000637578">
    <property type="component" value="Unassembled WGS sequence"/>
</dbReference>
<comment type="caution">
    <text evidence="1">The sequence shown here is derived from an EMBL/GenBank/DDBJ whole genome shotgun (WGS) entry which is preliminary data.</text>
</comment>
<gene>
    <name evidence="1" type="ORF">GCM10012275_54400</name>
</gene>
<sequence length="240" mass="26121">MGQVNQPTNTLDRIKRLERELNEVRKAIGLSSATISRGGLTVQDGAFFQVLHPTGHTLLLVSQSPGGQYFIQTRRDNGTVAHELGEAQGGLQFWSYRDNNGAIIVSDDAETGWGLATPHLTGALYPSRFNSLEAFTSSSFEEIFRGVIPWSNPYLWVSFLVYAPTGVTVDVQLTEGSGVNEDVLYTDSYTDTFLATSTGKLDITTGRVPKQALDLRMWARISAGSGEGRLGIIGIFGEQS</sequence>
<proteinExistence type="predicted"/>
<name>A0A8J3CJJ0_9PSEU</name>